<dbReference type="InterPro" id="IPR051950">
    <property type="entry name" value="Dev_reg/Prot_inhib"/>
</dbReference>
<dbReference type="InterPro" id="IPR036857">
    <property type="entry name" value="Thyroglobulin_1_sf"/>
</dbReference>
<evidence type="ECO:0000256" key="1">
    <source>
        <dbReference type="ARBA" id="ARBA00004613"/>
    </source>
</evidence>
<dbReference type="Gene3D" id="4.10.800.10">
    <property type="entry name" value="Thyroglobulin type-1"/>
    <property type="match status" value="3"/>
</dbReference>
<evidence type="ECO:0000313" key="8">
    <source>
        <dbReference type="Proteomes" id="UP000694843"/>
    </source>
</evidence>
<dbReference type="SUPFAM" id="SSF57610">
    <property type="entry name" value="Thyroglobulin type-1 domain"/>
    <property type="match status" value="3"/>
</dbReference>
<dbReference type="InterPro" id="IPR000716">
    <property type="entry name" value="Thyroglobulin_1"/>
</dbReference>
<dbReference type="PANTHER" id="PTHR12352:SF3">
    <property type="entry name" value="NIDOGEN-2"/>
    <property type="match status" value="1"/>
</dbReference>
<comment type="caution">
    <text evidence="5">Lacks conserved residue(s) required for the propagation of feature annotation.</text>
</comment>
<feature type="signal peptide" evidence="6">
    <location>
        <begin position="1"/>
        <end position="31"/>
    </location>
</feature>
<sequence>MLITMKRTRWCGWRLSFTAFVVVNFLPGGYSDSDPIENCKPKGGETILCNDRTEICRKLNLAVIYDVENYCSKGEVPYFNPAFICNCDVICVGALEEGAECSMNFANDYPKDLCGNGLDCISNGRTYTCQRNHMKPCVNRTIAYENAAADGMLSPGLLLPACSDIGKYGPVQCSTSSTCYCTDTDGNRLFGEAAYTEKDAMDCQCSLHWQRNDKLGLTEGMRCLSNGNLDSLQCNEDFCFCYNSTKKAIDQGPYHPTMMKLLDCYNESYHSPNYTNPCTVAEQLYLQQNPEDADSIAIGISLKPNCSLDGFFAAIQSHEENDFICADSNGKQIENFQFSVAEKPKMTCNCARRRHVMRQAGLDAFLPECCPNGNFKSRQTRGLYSFCVDGNGDQVGEAKYATEDIDCGGDCVE</sequence>
<comment type="subcellular location">
    <subcellularLocation>
        <location evidence="1">Secreted</location>
    </subcellularLocation>
</comment>
<keyword evidence="6" id="KW-0732">Signal</keyword>
<evidence type="ECO:0000256" key="2">
    <source>
        <dbReference type="ARBA" id="ARBA00022525"/>
    </source>
</evidence>
<feature type="domain" description="Thyroglobulin type-1" evidence="7">
    <location>
        <begin position="126"/>
        <end position="205"/>
    </location>
</feature>
<reference evidence="9" key="1">
    <citation type="submission" date="2025-08" db="UniProtKB">
        <authorList>
            <consortium name="RefSeq"/>
        </authorList>
    </citation>
    <scope>IDENTIFICATION</scope>
    <source>
        <tissue evidence="9">Whole organism</tissue>
    </source>
</reference>
<evidence type="ECO:0000256" key="4">
    <source>
        <dbReference type="ARBA" id="ARBA00023157"/>
    </source>
</evidence>
<evidence type="ECO:0000259" key="7">
    <source>
        <dbReference type="PROSITE" id="PS51162"/>
    </source>
</evidence>
<name>A0A8B7PIK9_HYAAZ</name>
<dbReference type="RefSeq" id="XP_018025998.1">
    <property type="nucleotide sequence ID" value="XM_018170509.2"/>
</dbReference>
<feature type="domain" description="Thyroglobulin type-1" evidence="7">
    <location>
        <begin position="347"/>
        <end position="407"/>
    </location>
</feature>
<organism evidence="8 9">
    <name type="scientific">Hyalella azteca</name>
    <name type="common">Amphipod</name>
    <dbReference type="NCBI Taxonomy" id="294128"/>
    <lineage>
        <taxon>Eukaryota</taxon>
        <taxon>Metazoa</taxon>
        <taxon>Ecdysozoa</taxon>
        <taxon>Arthropoda</taxon>
        <taxon>Crustacea</taxon>
        <taxon>Multicrustacea</taxon>
        <taxon>Malacostraca</taxon>
        <taxon>Eumalacostraca</taxon>
        <taxon>Peracarida</taxon>
        <taxon>Amphipoda</taxon>
        <taxon>Senticaudata</taxon>
        <taxon>Talitrida</taxon>
        <taxon>Talitroidea</taxon>
        <taxon>Hyalellidae</taxon>
        <taxon>Hyalella</taxon>
    </lineage>
</organism>
<evidence type="ECO:0000313" key="9">
    <source>
        <dbReference type="RefSeq" id="XP_018025998.1"/>
    </source>
</evidence>
<dbReference type="OrthoDB" id="1725934at2759"/>
<proteinExistence type="predicted"/>
<protein>
    <submittedName>
        <fullName evidence="9">Uncharacterized protein LOC108681475</fullName>
    </submittedName>
</protein>
<dbReference type="OMA" id="EHPTCQP"/>
<dbReference type="GeneID" id="108681475"/>
<dbReference type="PROSITE" id="PS51162">
    <property type="entry name" value="THYROGLOBULIN_1_2"/>
    <property type="match status" value="2"/>
</dbReference>
<dbReference type="AlphaFoldDB" id="A0A8B7PIK9"/>
<keyword evidence="8" id="KW-1185">Reference proteome</keyword>
<keyword evidence="4 5" id="KW-1015">Disulfide bond</keyword>
<dbReference type="Proteomes" id="UP000694843">
    <property type="component" value="Unplaced"/>
</dbReference>
<dbReference type="SMART" id="SM00211">
    <property type="entry name" value="TY"/>
    <property type="match status" value="4"/>
</dbReference>
<dbReference type="Pfam" id="PF00086">
    <property type="entry name" value="Thyroglobulin_1"/>
    <property type="match status" value="2"/>
</dbReference>
<dbReference type="GO" id="GO:0005615">
    <property type="term" value="C:extracellular space"/>
    <property type="evidence" value="ECO:0007669"/>
    <property type="project" value="TreeGrafter"/>
</dbReference>
<feature type="disulfide bond" evidence="5">
    <location>
        <begin position="387"/>
        <end position="407"/>
    </location>
</feature>
<evidence type="ECO:0000256" key="5">
    <source>
        <dbReference type="PROSITE-ProRule" id="PRU00500"/>
    </source>
</evidence>
<dbReference type="PANTHER" id="PTHR12352">
    <property type="entry name" value="SECRETED MODULAR CALCIUM-BINDING PROTEIN"/>
    <property type="match status" value="1"/>
</dbReference>
<dbReference type="KEGG" id="hazt:108681475"/>
<gene>
    <name evidence="9" type="primary">LOC108681475</name>
</gene>
<dbReference type="PROSITE" id="PS00484">
    <property type="entry name" value="THYROGLOBULIN_1_1"/>
    <property type="match status" value="1"/>
</dbReference>
<feature type="disulfide bond" evidence="5">
    <location>
        <begin position="350"/>
        <end position="369"/>
    </location>
</feature>
<keyword evidence="2" id="KW-0964">Secreted</keyword>
<evidence type="ECO:0000256" key="3">
    <source>
        <dbReference type="ARBA" id="ARBA00022737"/>
    </source>
</evidence>
<keyword evidence="3" id="KW-0677">Repeat</keyword>
<feature type="chain" id="PRO_5034183944" evidence="6">
    <location>
        <begin position="32"/>
        <end position="413"/>
    </location>
</feature>
<accession>A0A8B7PIK9</accession>
<evidence type="ECO:0000256" key="6">
    <source>
        <dbReference type="SAM" id="SignalP"/>
    </source>
</evidence>